<keyword evidence="3 7" id="KW-0812">Transmembrane</keyword>
<name>A0A1I8IYW6_9PLAT</name>
<dbReference type="GO" id="GO:0005886">
    <property type="term" value="C:plasma membrane"/>
    <property type="evidence" value="ECO:0007669"/>
    <property type="project" value="UniProtKB-SubCell"/>
</dbReference>
<evidence type="ECO:0000256" key="7">
    <source>
        <dbReference type="SAM" id="Phobius"/>
    </source>
</evidence>
<evidence type="ECO:0000256" key="3">
    <source>
        <dbReference type="ARBA" id="ARBA00022692"/>
    </source>
</evidence>
<keyword evidence="6" id="KW-0675">Receptor</keyword>
<dbReference type="InterPro" id="IPR017452">
    <property type="entry name" value="GPCR_Rhodpsn_7TM"/>
</dbReference>
<evidence type="ECO:0000313" key="10">
    <source>
        <dbReference type="WBParaSite" id="maker-uti_cns_0025869-snap-gene-0.2-mRNA-1"/>
    </source>
</evidence>
<keyword evidence="4 7" id="KW-1133">Transmembrane helix</keyword>
<organism evidence="9 10">
    <name type="scientific">Macrostomum lignano</name>
    <dbReference type="NCBI Taxonomy" id="282301"/>
    <lineage>
        <taxon>Eukaryota</taxon>
        <taxon>Metazoa</taxon>
        <taxon>Spiralia</taxon>
        <taxon>Lophotrochozoa</taxon>
        <taxon>Platyhelminthes</taxon>
        <taxon>Rhabditophora</taxon>
        <taxon>Macrostomorpha</taxon>
        <taxon>Macrostomida</taxon>
        <taxon>Macrostomidae</taxon>
        <taxon>Macrostomum</taxon>
    </lineage>
</organism>
<reference evidence="10" key="1">
    <citation type="submission" date="2016-11" db="UniProtKB">
        <authorList>
            <consortium name="WormBaseParasite"/>
        </authorList>
    </citation>
    <scope>IDENTIFICATION</scope>
</reference>
<dbReference type="PRINTS" id="PR00237">
    <property type="entry name" value="GPCRRHODOPSN"/>
</dbReference>
<evidence type="ECO:0000313" key="9">
    <source>
        <dbReference type="Proteomes" id="UP000095280"/>
    </source>
</evidence>
<keyword evidence="9" id="KW-1185">Reference proteome</keyword>
<dbReference type="GO" id="GO:0042277">
    <property type="term" value="F:peptide binding"/>
    <property type="evidence" value="ECO:0007669"/>
    <property type="project" value="TreeGrafter"/>
</dbReference>
<keyword evidence="5 7" id="KW-0472">Membrane</keyword>
<feature type="transmembrane region" description="Helical" evidence="7">
    <location>
        <begin position="98"/>
        <end position="125"/>
    </location>
</feature>
<dbReference type="GO" id="GO:0032870">
    <property type="term" value="P:cellular response to hormone stimulus"/>
    <property type="evidence" value="ECO:0007669"/>
    <property type="project" value="TreeGrafter"/>
</dbReference>
<evidence type="ECO:0000256" key="2">
    <source>
        <dbReference type="ARBA" id="ARBA00022475"/>
    </source>
</evidence>
<evidence type="ECO:0000256" key="6">
    <source>
        <dbReference type="ARBA" id="ARBA00023170"/>
    </source>
</evidence>
<dbReference type="SUPFAM" id="SSF81321">
    <property type="entry name" value="Family A G protein-coupled receptor-like"/>
    <property type="match status" value="1"/>
</dbReference>
<dbReference type="Pfam" id="PF00001">
    <property type="entry name" value="7tm_1"/>
    <property type="match status" value="1"/>
</dbReference>
<dbReference type="PANTHER" id="PTHR24241:SF76">
    <property type="entry name" value="NEUROPEPTIDE SIFAMIDE RECEPTOR"/>
    <property type="match status" value="1"/>
</dbReference>
<comment type="subcellular location">
    <subcellularLocation>
        <location evidence="1">Cell membrane</location>
        <topology evidence="1">Multi-pass membrane protein</topology>
    </subcellularLocation>
</comment>
<evidence type="ECO:0000256" key="5">
    <source>
        <dbReference type="ARBA" id="ARBA00023136"/>
    </source>
</evidence>
<dbReference type="InterPro" id="IPR000276">
    <property type="entry name" value="GPCR_Rhodpsn"/>
</dbReference>
<evidence type="ECO:0000259" key="8">
    <source>
        <dbReference type="PROSITE" id="PS50262"/>
    </source>
</evidence>
<feature type="transmembrane region" description="Helical" evidence="7">
    <location>
        <begin position="12"/>
        <end position="31"/>
    </location>
</feature>
<dbReference type="Gene3D" id="1.20.1070.10">
    <property type="entry name" value="Rhodopsin 7-helix transmembrane proteins"/>
    <property type="match status" value="1"/>
</dbReference>
<evidence type="ECO:0000256" key="4">
    <source>
        <dbReference type="ARBA" id="ARBA00022989"/>
    </source>
</evidence>
<dbReference type="WBParaSite" id="maker-uti_cns_0025869-snap-gene-0.2-mRNA-1">
    <property type="protein sequence ID" value="maker-uti_cns_0025869-snap-gene-0.2-mRNA-1"/>
    <property type="gene ID" value="maker-uti_cns_0025869-snap-gene-0.2"/>
</dbReference>
<accession>A0A1I8IYW6</accession>
<feature type="domain" description="G-protein coupled receptors family 1 profile" evidence="8">
    <location>
        <begin position="1"/>
        <end position="197"/>
    </location>
</feature>
<protein>
    <submittedName>
        <fullName evidence="10">G_PROTEIN_RECEP_F1_2 domain-containing protein</fullName>
    </submittedName>
</protein>
<feature type="transmembrane region" description="Helical" evidence="7">
    <location>
        <begin position="181"/>
        <end position="200"/>
    </location>
</feature>
<sequence length="227" mass="25945">WVAGRALCKAIPYLQGVAVAASVTTFSVIAFDRYLAICRPLKRHFSKKKTMCIICGIWMYVLLALSPWLIYHDLQTVPNNNRTYLVCINTMDMVQMKIYHIIVIFFLLYAGPLLFIAGCYATVAYKLSRRSNRQADFLRNRLVKMLATVVLIFAISWLPLHIVGILFYVSRELKLEGSLPLIQWVGISNCCVNPWIYCAFSQSYRDNFFNTLRCAEQDCCELAAAAD</sequence>
<proteinExistence type="predicted"/>
<dbReference type="GO" id="GO:0004930">
    <property type="term" value="F:G protein-coupled receptor activity"/>
    <property type="evidence" value="ECO:0007669"/>
    <property type="project" value="InterPro"/>
</dbReference>
<feature type="transmembrane region" description="Helical" evidence="7">
    <location>
        <begin position="51"/>
        <end position="71"/>
    </location>
</feature>
<feature type="transmembrane region" description="Helical" evidence="7">
    <location>
        <begin position="146"/>
        <end position="169"/>
    </location>
</feature>
<evidence type="ECO:0000256" key="1">
    <source>
        <dbReference type="ARBA" id="ARBA00004651"/>
    </source>
</evidence>
<dbReference type="AlphaFoldDB" id="A0A1I8IYW6"/>
<keyword evidence="2" id="KW-1003">Cell membrane</keyword>
<dbReference type="PROSITE" id="PS50262">
    <property type="entry name" value="G_PROTEIN_RECEP_F1_2"/>
    <property type="match status" value="1"/>
</dbReference>
<dbReference type="Proteomes" id="UP000095280">
    <property type="component" value="Unplaced"/>
</dbReference>
<dbReference type="PANTHER" id="PTHR24241">
    <property type="entry name" value="NEUROPEPTIDE RECEPTOR-RELATED G-PROTEIN COUPLED RECEPTOR"/>
    <property type="match status" value="1"/>
</dbReference>